<sequence>MKLWQKASLICSAVLIVIVATCNVLLLVQSQDSILKSTYEQVCDKQRSLASSFTEMAGYYGSENDSDVIKKSLIKYCFTRFADSTSVLVADTGTLYSNVDVSPEVYLFFDKSAEQQQFAKKIEGRNTLIVGSKVYINQSDYLVFVVEDISTVYNDIYNMIWRFIIISFAGIALGVISISLLMRRSMQPLGILGKTAKRITAGNYSERVAIRTRDEVGELAEDFNMMADAVERRVADLIDTAERQQLFIAGVTHEFKTPLTTIILNADTLQNTYMNEEEMKTSVTYIEQQCKWLERLIQKLLKLISLKEDIKLEEFPVATLFEQVRDSMLQTLIIRETPLRIECRANKLQMDVDLMHSALINLVDNGSKASTPGSSIELRAYDNIIEVRDNGAGILESDLTRVMEPFYMADKSRGKKYGGIGLGLTLVREIAEAHHATIQIESVVNKETTVRIIFPR</sequence>
<proteinExistence type="predicted"/>
<dbReference type="SUPFAM" id="SSF158472">
    <property type="entry name" value="HAMP domain-like"/>
    <property type="match status" value="1"/>
</dbReference>
<dbReference type="PANTHER" id="PTHR45528:SF1">
    <property type="entry name" value="SENSOR HISTIDINE KINASE CPXA"/>
    <property type="match status" value="1"/>
</dbReference>
<keyword evidence="9 17" id="KW-0418">Kinase</keyword>
<dbReference type="InterPro" id="IPR003661">
    <property type="entry name" value="HisK_dim/P_dom"/>
</dbReference>
<evidence type="ECO:0000313" key="17">
    <source>
        <dbReference type="EMBL" id="MPM23523.1"/>
    </source>
</evidence>
<organism evidence="17">
    <name type="scientific">bioreactor metagenome</name>
    <dbReference type="NCBI Taxonomy" id="1076179"/>
    <lineage>
        <taxon>unclassified sequences</taxon>
        <taxon>metagenomes</taxon>
        <taxon>ecological metagenomes</taxon>
    </lineage>
</organism>
<comment type="catalytic activity">
    <reaction evidence="1">
        <text>ATP + protein L-histidine = ADP + protein N-phospho-L-histidine.</text>
        <dbReference type="EC" id="2.7.13.3"/>
    </reaction>
</comment>
<dbReference type="PANTHER" id="PTHR45528">
    <property type="entry name" value="SENSOR HISTIDINE KINASE CPXA"/>
    <property type="match status" value="1"/>
</dbReference>
<evidence type="ECO:0000256" key="3">
    <source>
        <dbReference type="ARBA" id="ARBA00012438"/>
    </source>
</evidence>
<keyword evidence="4" id="KW-1003">Cell membrane</keyword>
<dbReference type="GO" id="GO:0005886">
    <property type="term" value="C:plasma membrane"/>
    <property type="evidence" value="ECO:0007669"/>
    <property type="project" value="UniProtKB-SubCell"/>
</dbReference>
<dbReference type="Pfam" id="PF00512">
    <property type="entry name" value="HisKA"/>
    <property type="match status" value="1"/>
</dbReference>
<accession>A0A644YAC3</accession>
<dbReference type="InterPro" id="IPR005467">
    <property type="entry name" value="His_kinase_dom"/>
</dbReference>
<dbReference type="CDD" id="cd06225">
    <property type="entry name" value="HAMP"/>
    <property type="match status" value="1"/>
</dbReference>
<evidence type="ECO:0000259" key="15">
    <source>
        <dbReference type="PROSITE" id="PS50109"/>
    </source>
</evidence>
<feature type="transmembrane region" description="Helical" evidence="14">
    <location>
        <begin position="160"/>
        <end position="182"/>
    </location>
</feature>
<dbReference type="EC" id="2.7.13.3" evidence="3"/>
<dbReference type="SUPFAM" id="SSF47384">
    <property type="entry name" value="Homodimeric domain of signal transducing histidine kinase"/>
    <property type="match status" value="1"/>
</dbReference>
<dbReference type="InterPro" id="IPR036097">
    <property type="entry name" value="HisK_dim/P_sf"/>
</dbReference>
<dbReference type="InterPro" id="IPR036890">
    <property type="entry name" value="HATPase_C_sf"/>
</dbReference>
<keyword evidence="11 14" id="KW-1133">Transmembrane helix</keyword>
<dbReference type="PROSITE" id="PS50885">
    <property type="entry name" value="HAMP"/>
    <property type="match status" value="1"/>
</dbReference>
<keyword evidence="13 14" id="KW-0472">Membrane</keyword>
<keyword evidence="10" id="KW-0067">ATP-binding</keyword>
<dbReference type="Gene3D" id="6.10.340.10">
    <property type="match status" value="1"/>
</dbReference>
<gene>
    <name evidence="17" type="primary">sasA_186</name>
    <name evidence="17" type="ORF">SDC9_69997</name>
</gene>
<evidence type="ECO:0000256" key="2">
    <source>
        <dbReference type="ARBA" id="ARBA00004651"/>
    </source>
</evidence>
<evidence type="ECO:0000256" key="4">
    <source>
        <dbReference type="ARBA" id="ARBA00022475"/>
    </source>
</evidence>
<name>A0A644YAC3_9ZZZZ</name>
<dbReference type="Gene3D" id="3.30.565.10">
    <property type="entry name" value="Histidine kinase-like ATPase, C-terminal domain"/>
    <property type="match status" value="1"/>
</dbReference>
<dbReference type="SUPFAM" id="SSF55874">
    <property type="entry name" value="ATPase domain of HSP90 chaperone/DNA topoisomerase II/histidine kinase"/>
    <property type="match status" value="1"/>
</dbReference>
<keyword evidence="8" id="KW-0547">Nucleotide-binding</keyword>
<evidence type="ECO:0000259" key="16">
    <source>
        <dbReference type="PROSITE" id="PS50885"/>
    </source>
</evidence>
<evidence type="ECO:0000256" key="6">
    <source>
        <dbReference type="ARBA" id="ARBA00022679"/>
    </source>
</evidence>
<dbReference type="AlphaFoldDB" id="A0A644YAC3"/>
<feature type="transmembrane region" description="Helical" evidence="14">
    <location>
        <begin position="7"/>
        <end position="28"/>
    </location>
</feature>
<evidence type="ECO:0000256" key="8">
    <source>
        <dbReference type="ARBA" id="ARBA00022741"/>
    </source>
</evidence>
<dbReference type="SMART" id="SM00388">
    <property type="entry name" value="HisKA"/>
    <property type="match status" value="1"/>
</dbReference>
<dbReference type="InterPro" id="IPR003594">
    <property type="entry name" value="HATPase_dom"/>
</dbReference>
<dbReference type="InterPro" id="IPR004358">
    <property type="entry name" value="Sig_transdc_His_kin-like_C"/>
</dbReference>
<dbReference type="CDD" id="cd00075">
    <property type="entry name" value="HATPase"/>
    <property type="match status" value="1"/>
</dbReference>
<dbReference type="Gene3D" id="1.10.287.130">
    <property type="match status" value="1"/>
</dbReference>
<evidence type="ECO:0000256" key="14">
    <source>
        <dbReference type="SAM" id="Phobius"/>
    </source>
</evidence>
<dbReference type="PROSITE" id="PS50109">
    <property type="entry name" value="HIS_KIN"/>
    <property type="match status" value="1"/>
</dbReference>
<dbReference type="InterPro" id="IPR003660">
    <property type="entry name" value="HAMP_dom"/>
</dbReference>
<dbReference type="InterPro" id="IPR050398">
    <property type="entry name" value="HssS/ArlS-like"/>
</dbReference>
<evidence type="ECO:0000256" key="7">
    <source>
        <dbReference type="ARBA" id="ARBA00022692"/>
    </source>
</evidence>
<comment type="caution">
    <text evidence="17">The sequence shown here is derived from an EMBL/GenBank/DDBJ whole genome shotgun (WGS) entry which is preliminary data.</text>
</comment>
<dbReference type="GO" id="GO:0005524">
    <property type="term" value="F:ATP binding"/>
    <property type="evidence" value="ECO:0007669"/>
    <property type="project" value="UniProtKB-KW"/>
</dbReference>
<keyword evidence="5" id="KW-0597">Phosphoprotein</keyword>
<reference evidence="17" key="1">
    <citation type="submission" date="2019-08" db="EMBL/GenBank/DDBJ databases">
        <authorList>
            <person name="Kucharzyk K."/>
            <person name="Murdoch R.W."/>
            <person name="Higgins S."/>
            <person name="Loffler F."/>
        </authorList>
    </citation>
    <scope>NUCLEOTIDE SEQUENCE</scope>
</reference>
<protein>
    <recommendedName>
        <fullName evidence="3">histidine kinase</fullName>
        <ecNumber evidence="3">2.7.13.3</ecNumber>
    </recommendedName>
</protein>
<evidence type="ECO:0000256" key="12">
    <source>
        <dbReference type="ARBA" id="ARBA00023012"/>
    </source>
</evidence>
<evidence type="ECO:0000256" key="1">
    <source>
        <dbReference type="ARBA" id="ARBA00000085"/>
    </source>
</evidence>
<evidence type="ECO:0000256" key="9">
    <source>
        <dbReference type="ARBA" id="ARBA00022777"/>
    </source>
</evidence>
<comment type="subcellular location">
    <subcellularLocation>
        <location evidence="2">Cell membrane</location>
        <topology evidence="2">Multi-pass membrane protein</topology>
    </subcellularLocation>
</comment>
<dbReference type="SMART" id="SM00387">
    <property type="entry name" value="HATPase_c"/>
    <property type="match status" value="1"/>
</dbReference>
<feature type="domain" description="Histidine kinase" evidence="15">
    <location>
        <begin position="250"/>
        <end position="456"/>
    </location>
</feature>
<keyword evidence="7 14" id="KW-0812">Transmembrane</keyword>
<dbReference type="CDD" id="cd00082">
    <property type="entry name" value="HisKA"/>
    <property type="match status" value="1"/>
</dbReference>
<dbReference type="Pfam" id="PF02518">
    <property type="entry name" value="HATPase_c"/>
    <property type="match status" value="1"/>
</dbReference>
<dbReference type="EMBL" id="VSSQ01004051">
    <property type="protein sequence ID" value="MPM23523.1"/>
    <property type="molecule type" value="Genomic_DNA"/>
</dbReference>
<dbReference type="Pfam" id="PF00672">
    <property type="entry name" value="HAMP"/>
    <property type="match status" value="1"/>
</dbReference>
<keyword evidence="12" id="KW-0902">Two-component regulatory system</keyword>
<evidence type="ECO:0000256" key="5">
    <source>
        <dbReference type="ARBA" id="ARBA00022553"/>
    </source>
</evidence>
<evidence type="ECO:0000256" key="10">
    <source>
        <dbReference type="ARBA" id="ARBA00022840"/>
    </source>
</evidence>
<dbReference type="SMART" id="SM00304">
    <property type="entry name" value="HAMP"/>
    <property type="match status" value="1"/>
</dbReference>
<feature type="domain" description="HAMP" evidence="16">
    <location>
        <begin position="183"/>
        <end position="235"/>
    </location>
</feature>
<keyword evidence="6 17" id="KW-0808">Transferase</keyword>
<evidence type="ECO:0000256" key="13">
    <source>
        <dbReference type="ARBA" id="ARBA00023136"/>
    </source>
</evidence>
<evidence type="ECO:0000256" key="11">
    <source>
        <dbReference type="ARBA" id="ARBA00022989"/>
    </source>
</evidence>
<dbReference type="GO" id="GO:0000155">
    <property type="term" value="F:phosphorelay sensor kinase activity"/>
    <property type="evidence" value="ECO:0007669"/>
    <property type="project" value="InterPro"/>
</dbReference>
<dbReference type="PRINTS" id="PR00344">
    <property type="entry name" value="BCTRLSENSOR"/>
</dbReference>